<feature type="domain" description="VLIG-type G" evidence="2">
    <location>
        <begin position="686"/>
        <end position="931"/>
    </location>
</feature>
<dbReference type="InterPro" id="IPR052986">
    <property type="entry name" value="VLIG_GTPase"/>
</dbReference>
<reference evidence="3 4" key="1">
    <citation type="submission" date="2019-06" db="EMBL/GenBank/DDBJ databases">
        <title>Draft genomes of female and male turbot (Scophthalmus maximus).</title>
        <authorList>
            <person name="Xu H."/>
            <person name="Xu X.-W."/>
            <person name="Shao C."/>
            <person name="Chen S."/>
        </authorList>
    </citation>
    <scope>NUCLEOTIDE SEQUENCE [LARGE SCALE GENOMIC DNA]</scope>
    <source>
        <strain evidence="3">Ysfricsl-2016a</strain>
        <tissue evidence="3">Blood</tissue>
    </source>
</reference>
<evidence type="ECO:0000313" key="4">
    <source>
        <dbReference type="Proteomes" id="UP000438429"/>
    </source>
</evidence>
<dbReference type="InterPro" id="IPR030383">
    <property type="entry name" value="G_VLIG_dom"/>
</dbReference>
<dbReference type="InterPro" id="IPR027417">
    <property type="entry name" value="P-loop_NTPase"/>
</dbReference>
<organism evidence="3 4">
    <name type="scientific">Scophthalmus maximus</name>
    <name type="common">Turbot</name>
    <name type="synonym">Psetta maxima</name>
    <dbReference type="NCBI Taxonomy" id="52904"/>
    <lineage>
        <taxon>Eukaryota</taxon>
        <taxon>Metazoa</taxon>
        <taxon>Chordata</taxon>
        <taxon>Craniata</taxon>
        <taxon>Vertebrata</taxon>
        <taxon>Euteleostomi</taxon>
        <taxon>Actinopterygii</taxon>
        <taxon>Neopterygii</taxon>
        <taxon>Teleostei</taxon>
        <taxon>Neoteleostei</taxon>
        <taxon>Acanthomorphata</taxon>
        <taxon>Carangaria</taxon>
        <taxon>Pleuronectiformes</taxon>
        <taxon>Pleuronectoidei</taxon>
        <taxon>Scophthalmidae</taxon>
        <taxon>Scophthalmus</taxon>
    </lineage>
</organism>
<evidence type="ECO:0000256" key="1">
    <source>
        <dbReference type="ARBA" id="ARBA00006828"/>
    </source>
</evidence>
<dbReference type="PANTHER" id="PTHR14819">
    <property type="entry name" value="GTP-BINDING"/>
    <property type="match status" value="1"/>
</dbReference>
<dbReference type="InterPro" id="IPR057365">
    <property type="entry name" value="URGCP"/>
</dbReference>
<dbReference type="GO" id="GO:0005525">
    <property type="term" value="F:GTP binding"/>
    <property type="evidence" value="ECO:0007669"/>
    <property type="project" value="InterPro"/>
</dbReference>
<dbReference type="Pfam" id="PF25683">
    <property type="entry name" value="URGCP_GTPase"/>
    <property type="match status" value="1"/>
</dbReference>
<dbReference type="EMBL" id="VEVO01000008">
    <property type="protein sequence ID" value="KAF0039095.1"/>
    <property type="molecule type" value="Genomic_DNA"/>
</dbReference>
<dbReference type="PANTHER" id="PTHR14819:SF9">
    <property type="entry name" value="UP-REGULATOR OF CELL PROLIFERATION-LIKE"/>
    <property type="match status" value="1"/>
</dbReference>
<evidence type="ECO:0000313" key="3">
    <source>
        <dbReference type="EMBL" id="KAF0039095.1"/>
    </source>
</evidence>
<dbReference type="Pfam" id="PF25496">
    <property type="entry name" value="URGCP"/>
    <property type="match status" value="1"/>
</dbReference>
<gene>
    <name evidence="3" type="ORF">F2P81_009579</name>
</gene>
<protein>
    <recommendedName>
        <fullName evidence="2">VLIG-type G domain-containing protein</fullName>
    </recommendedName>
</protein>
<comment type="caution">
    <text evidence="3">The sequence shown here is derived from an EMBL/GenBank/DDBJ whole genome shotgun (WGS) entry which is preliminary data.</text>
</comment>
<name>A0A6A4T1Y6_SCOMX</name>
<dbReference type="Pfam" id="PF25974">
    <property type="entry name" value="URGCP_9th"/>
    <property type="match status" value="1"/>
</dbReference>
<comment type="similarity">
    <text evidence="1">Belongs to the TRAFAC class dynamin-like GTPase superfamily. Very large inducible GTPase (VLIG) family.</text>
</comment>
<dbReference type="SUPFAM" id="SSF52540">
    <property type="entry name" value="P-loop containing nucleoside triphosphate hydrolases"/>
    <property type="match status" value="1"/>
</dbReference>
<dbReference type="InterPro" id="IPR058641">
    <property type="entry name" value="GVIN1_dom"/>
</dbReference>
<evidence type="ECO:0000259" key="2">
    <source>
        <dbReference type="PROSITE" id="PS51717"/>
    </source>
</evidence>
<dbReference type="PROSITE" id="PS51717">
    <property type="entry name" value="G_VLIG"/>
    <property type="match status" value="1"/>
</dbReference>
<accession>A0A6A4T1Y6</accession>
<sequence>MEGTGDGEPPVDSSGDRNKGQPYSLFCFRKLNPKLQPERNDTGTNSTHKTGLCLNILTCKVCEEEKNEVGLGLPPIMKMMGSIIILSMPTGKQLENLLVDLGLEQHYTKKLSLSQILQIDKKSITDEPAKCNSDLPWYFLKKLMMVNVTARNLKSESNHGDLSENAELDLDDLMNCDNSDDMVNPLDIVTALFLCSDGFVRQEMSLKMSMCQFSVPLLLPNCESEGCTFMLWAMRDIVKKFRPQSLSQSKGFVEDRIVLSELPMISFVRLGECSLSKSKILNMLLSNSQQYHDTFVHHDMECGDSPRRISNGLTEITWYLPCGNKNIDIFSEPVAVANLRGDIVSFETQFSFLCQTSAAVFVFFDNLDPECRLLHNQHLKAQIFLVGNSQSKCFKMETVKKVATKLGLTKNTLIKTKQINDADFVKGLRKKVNNVIENTKMKMPIEQMADVAHELGILVDEDCSECQTAKENADAITEEIQNTLEYKETQLPLQGDIWKELSRLEKEEFRLKNLGSEDIETYKDGLQEEKRELRNKQNSRGMSDAMMCFCKAISSPGIERCYFLKWMRMNLDNLSREKQSVLRKQYKEKCKNPENKDAIKDIDRELSNSSLGTEHFFREMGQIYEASVSLPETDLSRTQLQQLPEICAGLLLDGFPLELVDGDASNIPLRWVKDVLSQLNRLVSPKNKILVVTVLGVQSTGKSTLLNTMFGVQFAVSSGRCTRGAFMLLIRINDDVKKDLNCDFMVIIDTEGLKSPELAQLDDSHEHDNELATLVVGLSDITIINIAMENSTQMKDILQIVVHAFLRMKEVGKKPKCQFVHQNVSDVSADENNLRDRRLLLDQLNEMTRAAAKMEKKEKNKSFTDVMEYNPDTGNWYIPGLWNGNPPMAPVNAGYSEAAYELKKNIIKLLGNCESSANDIMKLNEWISSLWNAVKHENFIFSFRNSLVADAYMRLCTDFNNWEWTFKESMYKWVTYAETTISNFGTVASKSEKDNIKELVLSLKSDVSTKLNIWENELLEKLKEYFKQKEGHVHLVEGYKEEFTNSAKSLRKEMESCVYSQLTAAADIKQGMTELDKIRENHTKEIEKAVCALIDECRKNKVQMTDEELDKEFDKMWNETVKKLSFPEQKPTNVFTSVSHYLRLNVSPKGSLACQLLNQQSLKDCGKMPFKYTAKGTMEKTKHRVKSLAQWFPIQDPVMMVQDMADRIIDKCIQYVTEKAPKEEETKGDETRKTRKTKNYSEAYIQEILRMIDESLEKNQDVKTDTEFEVSLKQHICGAAARHFQEMHDDFLQENDPYRCLNKHKNKFCEDFKDVFHKRDQCQKKAEEFTNRCLKPAVEDFVYSHLGTDIIHEMRSQPQFIARMYSQHKILLDLLLQDDFGEYVRYIRSYESYVKKWILNKTVQHFSDGSRAFELEERHLESSSSSINDAINKAKKETNGDLGTFIKHFCQELGDTLVISQDALAAFMILNEANQQQFANWFTECVNEMQQALRQEFQKTTFQMKLKRLHVKPQNELFTQVIGCGKQCPFCAVACVRGGASHAEHEASLHRPKGLSGYKWHETKKLVTDICSSSVFSDNRFGCGATGGEWHPYKKYRDIFPDWKIPPDPSYEASDYWKYVMARFNERFAKEHNTEPADIPSSWTNITSEQAEKSLKESFNIK</sequence>
<dbReference type="Proteomes" id="UP000438429">
    <property type="component" value="Unassembled WGS sequence"/>
</dbReference>
<dbReference type="GO" id="GO:0003924">
    <property type="term" value="F:GTPase activity"/>
    <property type="evidence" value="ECO:0007669"/>
    <property type="project" value="InterPro"/>
</dbReference>
<proteinExistence type="inferred from homology"/>
<dbReference type="Gene3D" id="3.40.50.300">
    <property type="entry name" value="P-loop containing nucleotide triphosphate hydrolases"/>
    <property type="match status" value="1"/>
</dbReference>